<dbReference type="Pfam" id="PF13844">
    <property type="entry name" value="Glyco_transf_41"/>
    <property type="match status" value="2"/>
</dbReference>
<comment type="pathway">
    <text evidence="1">Protein modification; protein glycosylation.</text>
</comment>
<dbReference type="GO" id="GO:0006493">
    <property type="term" value="P:protein O-linked glycosylation"/>
    <property type="evidence" value="ECO:0007669"/>
    <property type="project" value="InterPro"/>
</dbReference>
<organism evidence="6 7">
    <name type="scientific">Rhizobium oryziradicis</name>
    <dbReference type="NCBI Taxonomy" id="1867956"/>
    <lineage>
        <taxon>Bacteria</taxon>
        <taxon>Pseudomonadati</taxon>
        <taxon>Pseudomonadota</taxon>
        <taxon>Alphaproteobacteria</taxon>
        <taxon>Hyphomicrobiales</taxon>
        <taxon>Rhizobiaceae</taxon>
        <taxon>Rhizobium/Agrobacterium group</taxon>
        <taxon>Rhizobium</taxon>
    </lineage>
</organism>
<dbReference type="Gene3D" id="3.40.50.2000">
    <property type="entry name" value="Glycogen Phosphorylase B"/>
    <property type="match status" value="1"/>
</dbReference>
<dbReference type="AlphaFoldDB" id="A0A1Q8ZTY7"/>
<feature type="domain" description="O-GlcNAc transferase C-terminal" evidence="5">
    <location>
        <begin position="418"/>
        <end position="603"/>
    </location>
</feature>
<keyword evidence="4" id="KW-0802">TPR repeat</keyword>
<dbReference type="InterPro" id="IPR037919">
    <property type="entry name" value="OGT"/>
</dbReference>
<reference evidence="6 7" key="1">
    <citation type="submission" date="2016-09" db="EMBL/GenBank/DDBJ databases">
        <title>Rhizobium oryziradicis sp. nov., isolated from the root of rice.</title>
        <authorList>
            <person name="Zhao J."/>
            <person name="Zhang X."/>
        </authorList>
    </citation>
    <scope>NUCLEOTIDE SEQUENCE [LARGE SCALE GENOMIC DNA]</scope>
    <source>
        <strain evidence="6 7">N19</strain>
    </source>
</reference>
<evidence type="ECO:0000256" key="1">
    <source>
        <dbReference type="ARBA" id="ARBA00004922"/>
    </source>
</evidence>
<keyword evidence="7" id="KW-1185">Reference proteome</keyword>
<keyword evidence="3" id="KW-0677">Repeat</keyword>
<keyword evidence="2" id="KW-0808">Transferase</keyword>
<proteinExistence type="predicted"/>
<dbReference type="Proteomes" id="UP000186894">
    <property type="component" value="Unassembled WGS sequence"/>
</dbReference>
<dbReference type="STRING" id="1867956.BJF95_10250"/>
<evidence type="ECO:0000256" key="2">
    <source>
        <dbReference type="ARBA" id="ARBA00022679"/>
    </source>
</evidence>
<evidence type="ECO:0000256" key="3">
    <source>
        <dbReference type="ARBA" id="ARBA00022737"/>
    </source>
</evidence>
<evidence type="ECO:0000259" key="5">
    <source>
        <dbReference type="Pfam" id="PF13844"/>
    </source>
</evidence>
<dbReference type="RefSeq" id="WP_075638568.1">
    <property type="nucleotide sequence ID" value="NZ_MKIM01000024.1"/>
</dbReference>
<dbReference type="PANTHER" id="PTHR44366:SF1">
    <property type="entry name" value="UDP-N-ACETYLGLUCOSAMINE--PEPTIDE N-ACETYLGLUCOSAMINYLTRANSFERASE 110 KDA SUBUNIT"/>
    <property type="match status" value="1"/>
</dbReference>
<name>A0A1Q8ZTY7_9HYPH</name>
<feature type="domain" description="O-GlcNAc transferase C-terminal" evidence="5">
    <location>
        <begin position="251"/>
        <end position="406"/>
    </location>
</feature>
<dbReference type="GO" id="GO:0097363">
    <property type="term" value="F:protein O-acetylglucosaminyltransferase activity"/>
    <property type="evidence" value="ECO:0007669"/>
    <property type="project" value="TreeGrafter"/>
</dbReference>
<dbReference type="OrthoDB" id="146908at2"/>
<gene>
    <name evidence="6" type="ORF">BJF95_10250</name>
</gene>
<dbReference type="EMBL" id="MKIM01000024">
    <property type="protein sequence ID" value="OLP45552.1"/>
    <property type="molecule type" value="Genomic_DNA"/>
</dbReference>
<evidence type="ECO:0000313" key="6">
    <source>
        <dbReference type="EMBL" id="OLP45552.1"/>
    </source>
</evidence>
<sequence>MSKVQAAVRAYQAGDLDDALSKARAVPAKNRAEHAMAQALVGNILAKRGDRVGAALAFEAAAAGNSEQAGVFLKLAATLLQQANAVEPLRRMGLKAALANRSDAEFVLSMAHVVVEPWDAPAREAACSLVPFMDRHSGPAMFFAANLLQMHGALEALDSLLGEISHTLRDDVVIEVVRLASAHVRADFATISRHQQMMQDLSNPFNRAVLEREDALNRVFWCEDEALQAQPNLQSRSLAESFAARPRLRRRCRASDERLHIGYLSSDFSAHATMMLMLDGLMAHDRARFDITLFCYTDAKAAAAQAHMPEQLRREIVSVRDLSDTEAAAEIDRRGVDILVDLKGHTFGARLAIVNLSAAPVKATWLGFPGVVSGVDLDYVISDPIVTPDTSAPFYAEKFCRLPETYQPNSTSSRPAPIPTTRQHNGLPDNAFVFASFNGVQKITPETVRLWARILTGAPESLLWIMCWDAFARNNLRKAIQAASVDPARLHFANKQDYALHVNRLPLADLALDSFPCNGHTTTSDMLWAGLPVVTKKGGSFAARVSESLLGAIGLGDLVADDDEAFVALAVQLANDAARLQAVKQRLKDHRSMAPLFDTERLMRHLEMAYEMMADRERAGLAPDHMDVPAMPPRDVPFM</sequence>
<dbReference type="PANTHER" id="PTHR44366">
    <property type="entry name" value="UDP-N-ACETYLGLUCOSAMINE--PEPTIDE N-ACETYLGLUCOSAMINYLTRANSFERASE 110 KDA SUBUNIT"/>
    <property type="match status" value="1"/>
</dbReference>
<protein>
    <recommendedName>
        <fullName evidence="5">O-GlcNAc transferase C-terminal domain-containing protein</fullName>
    </recommendedName>
</protein>
<comment type="caution">
    <text evidence="6">The sequence shown here is derived from an EMBL/GenBank/DDBJ whole genome shotgun (WGS) entry which is preliminary data.</text>
</comment>
<accession>A0A1Q8ZTY7</accession>
<evidence type="ECO:0000313" key="7">
    <source>
        <dbReference type="Proteomes" id="UP000186894"/>
    </source>
</evidence>
<dbReference type="Gene3D" id="3.40.50.11380">
    <property type="match status" value="1"/>
</dbReference>
<evidence type="ECO:0000256" key="4">
    <source>
        <dbReference type="ARBA" id="ARBA00022803"/>
    </source>
</evidence>
<dbReference type="InterPro" id="IPR029489">
    <property type="entry name" value="OGT/SEC/SPY_C"/>
</dbReference>